<accession>A0ABQ8TUV1</accession>
<feature type="domain" description="GTF3C1 extended winged-helix" evidence="8">
    <location>
        <begin position="552"/>
        <end position="641"/>
    </location>
</feature>
<proteinExistence type="predicted"/>
<gene>
    <name evidence="9" type="ORF">ANN_00450</name>
</gene>
<dbReference type="InterPro" id="IPR056467">
    <property type="entry name" value="eWH_GTF3C1"/>
</dbReference>
<dbReference type="Pfam" id="PF04182">
    <property type="entry name" value="B-block_TFIIIC"/>
    <property type="match status" value="1"/>
</dbReference>
<evidence type="ECO:0000256" key="4">
    <source>
        <dbReference type="ARBA" id="ARBA00023163"/>
    </source>
</evidence>
<dbReference type="InterPro" id="IPR044210">
    <property type="entry name" value="Tfc3-like"/>
</dbReference>
<feature type="region of interest" description="Disordered" evidence="6">
    <location>
        <begin position="1363"/>
        <end position="1387"/>
    </location>
</feature>
<dbReference type="Proteomes" id="UP001148838">
    <property type="component" value="Unassembled WGS sequence"/>
</dbReference>
<feature type="compositionally biased region" description="Polar residues" evidence="6">
    <location>
        <begin position="483"/>
        <end position="492"/>
    </location>
</feature>
<name>A0ABQ8TUV1_PERAM</name>
<keyword evidence="5" id="KW-0539">Nucleus</keyword>
<sequence length="2055" mass="236681">LNIPGLWLRLADRPHFTCVLDDKSKSFFWNVIRQIEDVEMYELPVARSPLVIFNRYDHVDPELGMVLEPAEIPKDIYPHCAIEDGKIRGSCSTYKERKNVTNVARYLTLDEALQKWDLKLVLVATQQARNTALMGHNVNPSMELTAMQYCVLERIGRSRYLGEVTQGKVSLQLVGEDPKALFYHRKFLIRHKLIAKQVHHQKSGSQNCSGSLLHLPRFRVDRKPKALYLTEKVVEILKTRPNCIAEYEEIRKELGLANSLKKLFKTFDFQRFVRTDLRLPYRELYPEASVAEWKHKANDKEKKIRVVQLINPDMDVREIWAKDDEIEEEDDATSGLLDTSKILLDRPILNQAFSIVENSGPEGLSQMELSDKMGVSKLQARTLCRNLIKKGAVSTFMNDVGRQRVCRYISKKYIKEGKLSVEFMREKNKMLTLVGLKTEKESQSKAKKKHSAEEKKLLNKKRAHEEGPEKNSPDAKRIKSETNEIIQTTQLEVSAPVEESTVTAQTDTSEQRIETKIILEGAENSQGEKDYHVGLTEELLKMDVSNKDTPNITYRILRRANIIIEAVRTHTVIDDLTKLMKHINEEEGKEGYNSKIDKKSLLRLLAKLSKDGHIKVIKIVLKGGNKEKMLSFVCEPDITTGDSFFFYFTVQTAVHILPNKAMKRFKKKRTETLEEVNDGVTMIQLLVNDDWTHITPDILRSSMSEALYPVYLEITSEDVTTTNNPAEGNEFQSLGRAIVKEDEYEEVRWDGIVSIVSWRERVFRLWWEERSGPLQSVRSIGQVGWLIPDLPRKSSVAAFRLATGHDCLAKHLHRIGIYQSPNYPLCNSNQEMDSEHLKICASLASHDNIFEKYWSARDHSLIQSAVEQAKMKFFILGKERLVRSYEGKGNEDENFSSESIHKSMDEMKAISSSKEKLKSPKFVYDSRIGKKYGFAPKFVRMQILHQFLFYVIYGYVGNENLDQEAVIRRLQLRDNSITDEVTSEMSKIYHEEVDWKMFIPPLPKHAGWPDGWAIMCDLLLRLPLCTFVKIFNVSFIIPGLEQYLLHPIRRNYLVRHLPSHLRNALTIARRYIFSIHEVMQRLCYVGLIQFGPQRLKEKDQVFIFLNRKTTLLDTTPSRPGYHQVSEDVEYAQHKYEFHRLDDIDKYWYEMWNFCIHTQLGNVCKMAHDNGSFRQLAVIEFLAKEEKSSDEIYLRLQLAYGDVCMGTSSVRRWVKYFKGGRMYVTGKDIVLEVLQNKQAMIDAIQPRQPRNALELDTGNVPGDKRGAAGLDSAFFSHLKRNWNWTNTSKTLTSIADENVSTYEILTVSDFQSIKPRVEEQRKARLASLKTEPLQFGEIFQKPSDKPSQFRLSNVKKKIVSRKIEPKKHAVEPKRREEKKKKVVRHVLPRQKKKRVHRPYYDEVDMEALKLMSKLRVEWSITEDNLLLLCKVAVMYLCPFPRKQIINFQTIRDVLHKICPSSHNKTSRACQRRILYMMKNKSTAHSVALHLEEVRQDPEIIKQFNNTIQELKSKTDDIEEMEKLAAEKFKVLVSVLQRKFNPHPSDYKQTGNCIPVSLAEFKKQYELVYPSPTLKKRGRFQDVKNVVDIYCAIVNTIIHSSLCCATDKTSYTYQLFQVYQQYPDNLLRSAMAKIRSDQMVSLKKSYMRLKPKTGNYLPVSSSPYQLSISYVYQLQTKYQYDIFYESHLMTKKLRSWYMEHVADLEPALGLEVGVSDGGTAAALVELFTKKQMSFDIEIPEQVIILDPRVSEKDETYARIVQRYRDILRTYKSGKELVSSSIIFKKPFWDEKEKGKEVGEPSCSKDVDIDPDDVDGDDFDFDGIEETDEPQTSANQQNAIARVASRIALYMMREELGDSVLGEKQHAHDFFVVNSCKVFCKFHNPHRDNTEGHIIDDIGQITPMSVVSEVAGGTSHIKSTSNVSETLTDIAGKVSEECVNKEVSSQKQDHVNSQSQEDMPSEAMEVDQEVQEKLKTTIPVCAGDSEEKSVKYGSESDVNTQHQDSESVYGSPSASTSQNKDQNKPEDFLSGVPADLVPITQKEVKKILDDIGKYVIFL</sequence>
<feature type="compositionally biased region" description="Basic and acidic residues" evidence="6">
    <location>
        <begin position="451"/>
        <end position="482"/>
    </location>
</feature>
<feature type="compositionally biased region" description="Basic residues" evidence="6">
    <location>
        <begin position="1375"/>
        <end position="1387"/>
    </location>
</feature>
<keyword evidence="2" id="KW-0597">Phosphoprotein</keyword>
<evidence type="ECO:0000256" key="2">
    <source>
        <dbReference type="ARBA" id="ARBA00022553"/>
    </source>
</evidence>
<dbReference type="PANTHER" id="PTHR15180">
    <property type="entry name" value="GENERAL TRANSCRIPTION FACTOR 3C POLYPEPTIDE 1"/>
    <property type="match status" value="1"/>
</dbReference>
<evidence type="ECO:0000256" key="5">
    <source>
        <dbReference type="ARBA" id="ARBA00023242"/>
    </source>
</evidence>
<evidence type="ECO:0000313" key="9">
    <source>
        <dbReference type="EMBL" id="KAJ4449055.1"/>
    </source>
</evidence>
<dbReference type="CDD" id="cd16169">
    <property type="entry name" value="Tau138_eWH"/>
    <property type="match status" value="1"/>
</dbReference>
<evidence type="ECO:0000259" key="7">
    <source>
        <dbReference type="Pfam" id="PF04182"/>
    </source>
</evidence>
<evidence type="ECO:0000313" key="10">
    <source>
        <dbReference type="Proteomes" id="UP001148838"/>
    </source>
</evidence>
<keyword evidence="10" id="KW-1185">Reference proteome</keyword>
<feature type="region of interest" description="Disordered" evidence="6">
    <location>
        <begin position="439"/>
        <end position="509"/>
    </location>
</feature>
<feature type="region of interest" description="Disordered" evidence="6">
    <location>
        <begin position="1982"/>
        <end position="2028"/>
    </location>
</feature>
<evidence type="ECO:0000256" key="6">
    <source>
        <dbReference type="SAM" id="MobiDB-lite"/>
    </source>
</evidence>
<evidence type="ECO:0000256" key="3">
    <source>
        <dbReference type="ARBA" id="ARBA00023125"/>
    </source>
</evidence>
<feature type="region of interest" description="Disordered" evidence="6">
    <location>
        <begin position="1937"/>
        <end position="1969"/>
    </location>
</feature>
<feature type="compositionally biased region" description="Polar residues" evidence="6">
    <location>
        <begin position="1993"/>
        <end position="2017"/>
    </location>
</feature>
<dbReference type="InterPro" id="IPR007309">
    <property type="entry name" value="TFIIIC_Bblock-bd"/>
</dbReference>
<dbReference type="Pfam" id="PF24101">
    <property type="entry name" value="WHD_GTF3C1"/>
    <property type="match status" value="1"/>
</dbReference>
<comment type="caution">
    <text evidence="9">The sequence shown here is derived from an EMBL/GenBank/DDBJ whole genome shotgun (WGS) entry which is preliminary data.</text>
</comment>
<organism evidence="9 10">
    <name type="scientific">Periplaneta americana</name>
    <name type="common">American cockroach</name>
    <name type="synonym">Blatta americana</name>
    <dbReference type="NCBI Taxonomy" id="6978"/>
    <lineage>
        <taxon>Eukaryota</taxon>
        <taxon>Metazoa</taxon>
        <taxon>Ecdysozoa</taxon>
        <taxon>Arthropoda</taxon>
        <taxon>Hexapoda</taxon>
        <taxon>Insecta</taxon>
        <taxon>Pterygota</taxon>
        <taxon>Neoptera</taxon>
        <taxon>Polyneoptera</taxon>
        <taxon>Dictyoptera</taxon>
        <taxon>Blattodea</taxon>
        <taxon>Blattoidea</taxon>
        <taxon>Blattidae</taxon>
        <taxon>Blattinae</taxon>
        <taxon>Periplaneta</taxon>
    </lineage>
</organism>
<dbReference type="InterPro" id="IPR035625">
    <property type="entry name" value="Tfc3-like_eWH"/>
</dbReference>
<protein>
    <recommendedName>
        <fullName evidence="11">B-block binding subunit of TFIIIC domain-containing protein</fullName>
    </recommendedName>
</protein>
<feature type="compositionally biased region" description="Basic and acidic residues" evidence="6">
    <location>
        <begin position="1363"/>
        <end position="1374"/>
    </location>
</feature>
<feature type="compositionally biased region" description="Polar residues" evidence="6">
    <location>
        <begin position="1939"/>
        <end position="1955"/>
    </location>
</feature>
<reference evidence="9 10" key="1">
    <citation type="journal article" date="2022" name="Allergy">
        <title>Genome assembly and annotation of Periplaneta americana reveal a comprehensive cockroach allergen profile.</title>
        <authorList>
            <person name="Wang L."/>
            <person name="Xiong Q."/>
            <person name="Saelim N."/>
            <person name="Wang L."/>
            <person name="Nong W."/>
            <person name="Wan A.T."/>
            <person name="Shi M."/>
            <person name="Liu X."/>
            <person name="Cao Q."/>
            <person name="Hui J.H.L."/>
            <person name="Sookrung N."/>
            <person name="Leung T.F."/>
            <person name="Tungtrongchitr A."/>
            <person name="Tsui S.K.W."/>
        </authorList>
    </citation>
    <scope>NUCLEOTIDE SEQUENCE [LARGE SCALE GENOMIC DNA]</scope>
    <source>
        <strain evidence="9">PWHHKU_190912</strain>
    </source>
</reference>
<evidence type="ECO:0000256" key="1">
    <source>
        <dbReference type="ARBA" id="ARBA00004123"/>
    </source>
</evidence>
<feature type="non-terminal residue" evidence="9">
    <location>
        <position position="1"/>
    </location>
</feature>
<feature type="domain" description="B-block binding subunit of TFIIIC" evidence="7">
    <location>
        <begin position="146"/>
        <end position="218"/>
    </location>
</feature>
<comment type="subcellular location">
    <subcellularLocation>
        <location evidence="1">Nucleus</location>
    </subcellularLocation>
</comment>
<dbReference type="PANTHER" id="PTHR15180:SF1">
    <property type="entry name" value="GENERAL TRANSCRIPTION FACTOR 3C POLYPEPTIDE 1"/>
    <property type="match status" value="1"/>
</dbReference>
<keyword evidence="4" id="KW-0804">Transcription</keyword>
<dbReference type="EMBL" id="JAJSOF020000003">
    <property type="protein sequence ID" value="KAJ4449055.1"/>
    <property type="molecule type" value="Genomic_DNA"/>
</dbReference>
<keyword evidence="3" id="KW-0238">DNA-binding</keyword>
<evidence type="ECO:0008006" key="11">
    <source>
        <dbReference type="Google" id="ProtNLM"/>
    </source>
</evidence>
<evidence type="ECO:0000259" key="8">
    <source>
        <dbReference type="Pfam" id="PF24101"/>
    </source>
</evidence>